<dbReference type="InterPro" id="IPR024083">
    <property type="entry name" value="Fumarase/histidase_N"/>
</dbReference>
<dbReference type="Gene3D" id="1.10.275.10">
    <property type="entry name" value="Fumarase/aspartase (N-terminal domain)"/>
    <property type="match status" value="1"/>
</dbReference>
<keyword evidence="1 2" id="KW-0456">Lyase</keyword>
<evidence type="ECO:0000313" key="3">
    <source>
        <dbReference type="Proteomes" id="UP000581135"/>
    </source>
</evidence>
<dbReference type="GO" id="GO:0004397">
    <property type="term" value="F:histidine ammonia-lyase activity"/>
    <property type="evidence" value="ECO:0007669"/>
    <property type="project" value="UniProtKB-EC"/>
</dbReference>
<keyword evidence="3" id="KW-1185">Reference proteome</keyword>
<comment type="caution">
    <text evidence="2">The sequence shown here is derived from an EMBL/GenBank/DDBJ whole genome shotgun (WGS) entry which is preliminary data.</text>
</comment>
<evidence type="ECO:0000313" key="2">
    <source>
        <dbReference type="EMBL" id="MBB3066139.1"/>
    </source>
</evidence>
<dbReference type="InterPro" id="IPR008948">
    <property type="entry name" value="L-Aspartase-like"/>
</dbReference>
<dbReference type="CDD" id="cd00332">
    <property type="entry name" value="PAL-HAL"/>
    <property type="match status" value="1"/>
</dbReference>
<evidence type="ECO:0000256" key="1">
    <source>
        <dbReference type="ARBA" id="ARBA00023239"/>
    </source>
</evidence>
<dbReference type="SUPFAM" id="SSF48557">
    <property type="entry name" value="L-aspartase-like"/>
    <property type="match status" value="1"/>
</dbReference>
<gene>
    <name evidence="2" type="ORF">FHR98_002444</name>
</gene>
<sequence>MIVLDGEHLTIGDVVAIARKGDQLALAASAAEKVRAGADYLTDLVAQGHPIYGLTTGFGALDGFAVGPDKVRNLQHNLLRSHAAGVGRPMEPEAVRAMMAIRVNVLGTGLTGISPETLDALIAMVNAGIVPLVPERGSVGACGDLAPLAHMALPLIGEGRARLGSGDFEAAKGVMARAGIPLPTVAGRDGIALINGTEQTTGIGCLAAYDAGRLIQVAEAVAALSLEALGAVADSFDERVALAKPHPGQIATSSRLRALTDGSKAVLPPRPERMRDALSLRCIPQVLGATRDALAHCWRTLEIEINAANDNPLFGVADGFVTSNSGNFHGQAAAEVLDYLANAVTSAAAISERRAARLVDPHHNGGLPAFLIHPDSAPGENSGFMIAQYTAASLIAEMRMRAVPAAIQTIPTCANTEDHVPMAPLAARRVAFVVSTAFDVVAIEALLAAQACDIRGLKPAPLLQPLYQAVRDVVPTMLRDRLMAEDITAVRKALRDSGVAGPDWTSH</sequence>
<dbReference type="Pfam" id="PF00221">
    <property type="entry name" value="Lyase_aromatic"/>
    <property type="match status" value="1"/>
</dbReference>
<dbReference type="PANTHER" id="PTHR10362">
    <property type="entry name" value="HISTIDINE AMMONIA-LYASE"/>
    <property type="match status" value="1"/>
</dbReference>
<reference evidence="2 3" key="1">
    <citation type="submission" date="2020-08" db="EMBL/GenBank/DDBJ databases">
        <title>Genomic Encyclopedia of Type Strains, Phase III (KMG-III): the genomes of soil and plant-associated and newly described type strains.</title>
        <authorList>
            <person name="Whitman W."/>
        </authorList>
    </citation>
    <scope>NUCLEOTIDE SEQUENCE [LARGE SCALE GENOMIC DNA]</scope>
    <source>
        <strain evidence="2 3">CECT 8803</strain>
    </source>
</reference>
<dbReference type="InterPro" id="IPR001106">
    <property type="entry name" value="Aromatic_Lyase"/>
</dbReference>
<name>A0A839SVS2_9PROT</name>
<dbReference type="AlphaFoldDB" id="A0A839SVS2"/>
<organism evidence="2 3">
    <name type="scientific">Limibacillus halophilus</name>
    <dbReference type="NCBI Taxonomy" id="1579333"/>
    <lineage>
        <taxon>Bacteria</taxon>
        <taxon>Pseudomonadati</taxon>
        <taxon>Pseudomonadota</taxon>
        <taxon>Alphaproteobacteria</taxon>
        <taxon>Rhodospirillales</taxon>
        <taxon>Rhodovibrionaceae</taxon>
        <taxon>Limibacillus</taxon>
    </lineage>
</organism>
<dbReference type="RefSeq" id="WP_183416967.1">
    <property type="nucleotide sequence ID" value="NZ_JACHXA010000007.1"/>
</dbReference>
<dbReference type="EMBL" id="JACHXA010000007">
    <property type="protein sequence ID" value="MBB3066139.1"/>
    <property type="molecule type" value="Genomic_DNA"/>
</dbReference>
<dbReference type="EC" id="4.3.1.3" evidence="2"/>
<accession>A0A839SVS2</accession>
<dbReference type="Proteomes" id="UP000581135">
    <property type="component" value="Unassembled WGS sequence"/>
</dbReference>
<dbReference type="FunFam" id="1.10.275.10:FF:000005">
    <property type="entry name" value="Histidine ammonia-lyase"/>
    <property type="match status" value="1"/>
</dbReference>
<proteinExistence type="predicted"/>
<dbReference type="Gene3D" id="1.20.200.10">
    <property type="entry name" value="Fumarase/aspartase (Central domain)"/>
    <property type="match status" value="1"/>
</dbReference>
<protein>
    <submittedName>
        <fullName evidence="2">Histidine ammonia-lyase</fullName>
        <ecNumber evidence="2">4.3.1.3</ecNumber>
    </submittedName>
</protein>
<dbReference type="NCBIfam" id="NF006871">
    <property type="entry name" value="PRK09367.1"/>
    <property type="match status" value="1"/>
</dbReference>